<evidence type="ECO:0000256" key="1">
    <source>
        <dbReference type="PROSITE-ProRule" id="PRU01032"/>
    </source>
</evidence>
<feature type="region of interest" description="Disordered" evidence="2">
    <location>
        <begin position="198"/>
        <end position="244"/>
    </location>
</feature>
<keyword evidence="1" id="KW-0645">Protease</keyword>
<feature type="binding site" evidence="1">
    <location>
        <position position="833"/>
    </location>
    <ligand>
        <name>Ca(2+)</name>
        <dbReference type="ChEBI" id="CHEBI:29108"/>
    </ligand>
</feature>
<keyword evidence="1" id="KW-0378">Hydrolase</keyword>
<dbReference type="Gene3D" id="3.40.50.200">
    <property type="entry name" value="Peptidase S8/S53 domain"/>
    <property type="match status" value="1"/>
</dbReference>
<sequence length="1128" mass="119757">MVLASWLLMVVVAGVGAGAGAGMAEGEAGWLACRPVVLDDADVVLAHTVLVAPEAQRARLRAWHANVSSPGHPQFGQLPGGPNGLGRTDDVWDLLHPGSAVVNHVHSQLQRLHQLTRTNATTDQQLAVDWHPLGNRLRASWTGHQLAQLNESLLSCPTSDPNKPMRLIFAQDQLPPHVRGLDPSQTPTYTHLLVLHADGHQSPPLSPSAPNTATTQRARPARPQRQRARPQQRRDVDDGSDYPLPVWPPGPQLIMLNMDPTSATFGFVLNEVQPNTTFIPEPVFDLPGFNTEPDWIAPANVLSAQVRVQCRHAQPFVLQESNIQSHKGTVQRVRFTNVTVTGGVYLQRANISFVESALLCWRNPLCLGFNLTTCADSEARTNCVATFVDDSGTTDYPISNGKVTYLSNTTAAMVIFTMPADTLQAHQVDPEAPCAMQLELTTDHSDEMRMLVQNMSGPFFSATGVGARLEPVEQVFFGGLDAAALREAFEVDSQAAACHRRNRGGVAVLSASEMYSYDGLYRYLAANNLPLNAVLRTRDVTQTDLNPSFSYPYVLGLHNAAPNDYRTAGDETMLDLAMMAAFAPGAYLDQIVTGMVDINTTVDPLLTTAEVFLATLAMQEDLRPTVLSASYTLTLGDNAVVRHYLDSVAQALALVGVSVVLSSGDDGVYMDGDASSPNDYCGQPSVSPLTAYGLVVGGVQYLPESGDAVACSLETGSSITSSGGFDQFATRPAYQDDPVSTYLEKVAPVDHMQASLAGNRAFPDVAGPAHNIEVYGREHRTLMAGTSASAPMLAGLLVLVNDVLLQQDLPPLGDVTASIYAVARAHPEVFQDVTRGSNRCGSSVCCEHGYPAKPGWDAVTGLGMPRLPLLARYLVEQRNGTFDANTMAACSSCAASACGNAVDAWCVDLDGSDFSTATCMSTTGAGLCASLLPSTTASDVNKSAALCTLDQAIQLAARNRTCASCAPGYVDACCLPCPGPVDNVCFGRGTCAVGQCHCDAGYTGHACEDASPSTSSSSTTPMSSATTTMTSSSTSTTSTSSTSSTQKSETHHSKHIGSRSKGIVLGVLFGGVALGALVSWLVTSRRKTKQISRAGALYDVLLSEDLEQDDADTGAYVPPQDPNLDFSE</sequence>
<dbReference type="GO" id="GO:0006508">
    <property type="term" value="P:proteolysis"/>
    <property type="evidence" value="ECO:0000318"/>
    <property type="project" value="GO_Central"/>
</dbReference>
<dbReference type="CDD" id="cd04056">
    <property type="entry name" value="Peptidases_S53"/>
    <property type="match status" value="1"/>
</dbReference>
<keyword evidence="4" id="KW-0732">Signal</keyword>
<dbReference type="PROSITE" id="PS51695">
    <property type="entry name" value="SEDOLISIN"/>
    <property type="match status" value="1"/>
</dbReference>
<feature type="binding site" evidence="1">
    <location>
        <position position="832"/>
    </location>
    <ligand>
        <name>Ca(2+)</name>
        <dbReference type="ChEBI" id="CHEBI:29108"/>
    </ligand>
</feature>
<dbReference type="PANTHER" id="PTHR14218:SF15">
    <property type="entry name" value="TRIPEPTIDYL-PEPTIDASE 1"/>
    <property type="match status" value="1"/>
</dbReference>
<keyword evidence="1" id="KW-0720">Serine protease</keyword>
<keyword evidence="3" id="KW-0472">Membrane</keyword>
<feature type="region of interest" description="Disordered" evidence="2">
    <location>
        <begin position="1108"/>
        <end position="1128"/>
    </location>
</feature>
<dbReference type="InterPro" id="IPR030400">
    <property type="entry name" value="Sedolisin_dom"/>
</dbReference>
<dbReference type="Gene3D" id="2.10.25.10">
    <property type="entry name" value="Laminin"/>
    <property type="match status" value="1"/>
</dbReference>
<feature type="active site" description="Charge relay system" evidence="1">
    <location>
        <position position="575"/>
    </location>
</feature>
<evidence type="ECO:0000313" key="6">
    <source>
        <dbReference type="EMBL" id="EDQ86938.1"/>
    </source>
</evidence>
<keyword evidence="1" id="KW-0106">Calcium</keyword>
<dbReference type="Proteomes" id="UP000001357">
    <property type="component" value="Unassembled WGS sequence"/>
</dbReference>
<feature type="binding site" evidence="1">
    <location>
        <position position="857"/>
    </location>
    <ligand>
        <name>Ca(2+)</name>
        <dbReference type="ChEBI" id="CHEBI:29108"/>
    </ligand>
</feature>
<feature type="compositionally biased region" description="Basic residues" evidence="2">
    <location>
        <begin position="219"/>
        <end position="231"/>
    </location>
</feature>
<dbReference type="KEGG" id="mbr:MONBRDRAFT_38188"/>
<dbReference type="PANTHER" id="PTHR14218">
    <property type="entry name" value="PROTEASE S8 TRIPEPTIDYL PEPTIDASE I CLN2"/>
    <property type="match status" value="1"/>
</dbReference>
<dbReference type="SUPFAM" id="SSF52743">
    <property type="entry name" value="Subtilisin-like"/>
    <property type="match status" value="1"/>
</dbReference>
<feature type="region of interest" description="Disordered" evidence="2">
    <location>
        <begin position="1012"/>
        <end position="1056"/>
    </location>
</feature>
<evidence type="ECO:0000256" key="2">
    <source>
        <dbReference type="SAM" id="MobiDB-lite"/>
    </source>
</evidence>
<name>A9V673_MONBE</name>
<evidence type="ECO:0000259" key="5">
    <source>
        <dbReference type="PROSITE" id="PS51695"/>
    </source>
</evidence>
<dbReference type="GO" id="GO:0004175">
    <property type="term" value="F:endopeptidase activity"/>
    <property type="evidence" value="ECO:0000318"/>
    <property type="project" value="GO_Central"/>
</dbReference>
<feature type="active site" description="Charge relay system" evidence="1">
    <location>
        <position position="571"/>
    </location>
</feature>
<dbReference type="STRING" id="81824.A9V673"/>
<gene>
    <name evidence="6" type="ORF">MONBRDRAFT_38188</name>
</gene>
<feature type="transmembrane region" description="Helical" evidence="3">
    <location>
        <begin position="1063"/>
        <end position="1083"/>
    </location>
</feature>
<dbReference type="EMBL" id="CH991562">
    <property type="protein sequence ID" value="EDQ86938.1"/>
    <property type="molecule type" value="Genomic_DNA"/>
</dbReference>
<dbReference type="CDD" id="cd00054">
    <property type="entry name" value="EGF_CA"/>
    <property type="match status" value="1"/>
</dbReference>
<evidence type="ECO:0000256" key="3">
    <source>
        <dbReference type="SAM" id="Phobius"/>
    </source>
</evidence>
<dbReference type="InterPro" id="IPR050819">
    <property type="entry name" value="Tripeptidyl-peptidase_I"/>
</dbReference>
<evidence type="ECO:0000313" key="7">
    <source>
        <dbReference type="Proteomes" id="UP000001357"/>
    </source>
</evidence>
<dbReference type="Pfam" id="PF23106">
    <property type="entry name" value="EGF_Teneurin"/>
    <property type="match status" value="1"/>
</dbReference>
<protein>
    <recommendedName>
        <fullName evidence="5">Peptidase S53 domain-containing protein</fullName>
    </recommendedName>
</protein>
<keyword evidence="3" id="KW-1133">Transmembrane helix</keyword>
<evidence type="ECO:0000256" key="4">
    <source>
        <dbReference type="SAM" id="SignalP"/>
    </source>
</evidence>
<proteinExistence type="predicted"/>
<accession>A9V673</accession>
<dbReference type="InParanoid" id="A9V673"/>
<feature type="active site" description="Charge relay system" evidence="1">
    <location>
        <position position="787"/>
    </location>
</feature>
<feature type="domain" description="Peptidase S53" evidence="5">
    <location>
        <begin position="479"/>
        <end position="877"/>
    </location>
</feature>
<keyword evidence="1" id="KW-0479">Metal-binding</keyword>
<organism evidence="6 7">
    <name type="scientific">Monosiga brevicollis</name>
    <name type="common">Choanoflagellate</name>
    <dbReference type="NCBI Taxonomy" id="81824"/>
    <lineage>
        <taxon>Eukaryota</taxon>
        <taxon>Choanoflagellata</taxon>
        <taxon>Craspedida</taxon>
        <taxon>Salpingoecidae</taxon>
        <taxon>Monosiga</taxon>
    </lineage>
</organism>
<dbReference type="GO" id="GO:0004252">
    <property type="term" value="F:serine-type endopeptidase activity"/>
    <property type="evidence" value="ECO:0007669"/>
    <property type="project" value="UniProtKB-UniRule"/>
</dbReference>
<feature type="signal peptide" evidence="4">
    <location>
        <begin position="1"/>
        <end position="17"/>
    </location>
</feature>
<dbReference type="GeneID" id="5893515"/>
<feature type="binding site" evidence="1">
    <location>
        <position position="855"/>
    </location>
    <ligand>
        <name>Ca(2+)</name>
        <dbReference type="ChEBI" id="CHEBI:29108"/>
    </ligand>
</feature>
<dbReference type="RefSeq" id="XP_001748177.1">
    <property type="nucleotide sequence ID" value="XM_001748125.1"/>
</dbReference>
<reference evidence="6 7" key="1">
    <citation type="journal article" date="2008" name="Nature">
        <title>The genome of the choanoflagellate Monosiga brevicollis and the origin of metazoans.</title>
        <authorList>
            <consortium name="JGI Sequencing"/>
            <person name="King N."/>
            <person name="Westbrook M.J."/>
            <person name="Young S.L."/>
            <person name="Kuo A."/>
            <person name="Abedin M."/>
            <person name="Chapman J."/>
            <person name="Fairclough S."/>
            <person name="Hellsten U."/>
            <person name="Isogai Y."/>
            <person name="Letunic I."/>
            <person name="Marr M."/>
            <person name="Pincus D."/>
            <person name="Putnam N."/>
            <person name="Rokas A."/>
            <person name="Wright K.J."/>
            <person name="Zuzow R."/>
            <person name="Dirks W."/>
            <person name="Good M."/>
            <person name="Goodstein D."/>
            <person name="Lemons D."/>
            <person name="Li W."/>
            <person name="Lyons J.B."/>
            <person name="Morris A."/>
            <person name="Nichols S."/>
            <person name="Richter D.J."/>
            <person name="Salamov A."/>
            <person name="Bork P."/>
            <person name="Lim W.A."/>
            <person name="Manning G."/>
            <person name="Miller W.T."/>
            <person name="McGinnis W."/>
            <person name="Shapiro H."/>
            <person name="Tjian R."/>
            <person name="Grigoriev I.V."/>
            <person name="Rokhsar D."/>
        </authorList>
    </citation>
    <scope>NUCLEOTIDE SEQUENCE [LARGE SCALE GENOMIC DNA]</scope>
    <source>
        <strain evidence="7">MX1 / ATCC 50154</strain>
    </source>
</reference>
<dbReference type="GO" id="GO:0007417">
    <property type="term" value="P:central nervous system development"/>
    <property type="evidence" value="ECO:0000318"/>
    <property type="project" value="GO_Central"/>
</dbReference>
<dbReference type="eggNOG" id="ENOG502QR6D">
    <property type="taxonomic scope" value="Eukaryota"/>
</dbReference>
<feature type="compositionally biased region" description="Low complexity" evidence="2">
    <location>
        <begin position="1012"/>
        <end position="1045"/>
    </location>
</feature>
<comment type="cofactor">
    <cofactor evidence="1">
        <name>Ca(2+)</name>
        <dbReference type="ChEBI" id="CHEBI:29108"/>
    </cofactor>
    <text evidence="1">Binds 1 Ca(2+) ion per subunit.</text>
</comment>
<dbReference type="InterPro" id="IPR036852">
    <property type="entry name" value="Peptidase_S8/S53_dom_sf"/>
</dbReference>
<feature type="chain" id="PRO_5002742728" description="Peptidase S53 domain-containing protein" evidence="4">
    <location>
        <begin position="18"/>
        <end position="1128"/>
    </location>
</feature>
<dbReference type="GO" id="GO:0046872">
    <property type="term" value="F:metal ion binding"/>
    <property type="evidence" value="ECO:0007669"/>
    <property type="project" value="UniProtKB-UniRule"/>
</dbReference>
<dbReference type="GO" id="GO:0008240">
    <property type="term" value="F:tripeptidyl-peptidase activity"/>
    <property type="evidence" value="ECO:0000318"/>
    <property type="project" value="GO_Central"/>
</dbReference>
<keyword evidence="3" id="KW-0812">Transmembrane</keyword>
<dbReference type="AlphaFoldDB" id="A9V673"/>
<keyword evidence="7" id="KW-1185">Reference proteome</keyword>